<dbReference type="PANTHER" id="PTHR11257">
    <property type="entry name" value="CHEMOSENSORY PROTEIN-RELATED"/>
    <property type="match status" value="1"/>
</dbReference>
<organism evidence="2">
    <name type="scientific">Chouioia cunea</name>
    <dbReference type="NCBI Taxonomy" id="1570515"/>
    <lineage>
        <taxon>Eukaryota</taxon>
        <taxon>Metazoa</taxon>
        <taxon>Ecdysozoa</taxon>
        <taxon>Arthropoda</taxon>
        <taxon>Hexapoda</taxon>
        <taxon>Insecta</taxon>
        <taxon>Pterygota</taxon>
        <taxon>Neoptera</taxon>
        <taxon>Endopterygota</taxon>
        <taxon>Hymenoptera</taxon>
        <taxon>Apocrita</taxon>
        <taxon>Proctotrupomorpha</taxon>
        <taxon>Chalcidoidea</taxon>
        <taxon>Eulophidae</taxon>
        <taxon>Tetrastichinae</taxon>
        <taxon>Chouioia</taxon>
    </lineage>
</organism>
<sequence>MKHTCAVVVLMLLLLLAIVASAQDVNILLQNKNLVSREIGCVLQRNPCDVIGKQIRGLLPEALNNGCGRCTPQQATNAKKLIAYMKKNYPNEWVMIAQMYGRAKAVY</sequence>
<evidence type="ECO:0000313" key="2">
    <source>
        <dbReference type="EMBL" id="QGW50254.1"/>
    </source>
</evidence>
<dbReference type="Pfam" id="PF03392">
    <property type="entry name" value="OS-D"/>
    <property type="match status" value="1"/>
</dbReference>
<dbReference type="InterPro" id="IPR005055">
    <property type="entry name" value="A10/PebIII"/>
</dbReference>
<dbReference type="SUPFAM" id="SSF100910">
    <property type="entry name" value="Chemosensory protein Csp2"/>
    <property type="match status" value="1"/>
</dbReference>
<protein>
    <submittedName>
        <fullName evidence="2">Chemosensory protein 7</fullName>
    </submittedName>
</protein>
<dbReference type="InterPro" id="IPR036682">
    <property type="entry name" value="OS_D_A10/PebIII_sf"/>
</dbReference>
<feature type="signal peptide" evidence="1">
    <location>
        <begin position="1"/>
        <end position="22"/>
    </location>
</feature>
<evidence type="ECO:0000256" key="1">
    <source>
        <dbReference type="SAM" id="SignalP"/>
    </source>
</evidence>
<dbReference type="EMBL" id="MN616762">
    <property type="protein sequence ID" value="QGW50254.1"/>
    <property type="molecule type" value="mRNA"/>
</dbReference>
<proteinExistence type="evidence at transcript level"/>
<feature type="chain" id="PRO_5025548505" evidence="1">
    <location>
        <begin position="23"/>
        <end position="107"/>
    </location>
</feature>
<keyword evidence="1" id="KW-0732">Signal</keyword>
<accession>A0A6B9CJ83</accession>
<dbReference type="AlphaFoldDB" id="A0A6B9CJ83"/>
<name>A0A6B9CJ83_9HYME</name>
<reference evidence="2" key="1">
    <citation type="journal article" date="2019" name="Sci. Rep.">
        <title>Full-Length Transcriptome Survey and Expression Analysis of Parasitoid Wasp Chouioia cunea upon Exposure to 1-Dodecene.</title>
        <authorList>
            <person name="Pan L."/>
            <person name="Guo M."/>
            <person name="Jin X."/>
            <person name="Sun Z."/>
            <person name="Jiang H."/>
            <person name="Han J."/>
            <person name="Wang Y."/>
            <person name="Yan C."/>
            <person name="Li M."/>
        </authorList>
    </citation>
    <scope>NUCLEOTIDE SEQUENCE</scope>
</reference>
<dbReference type="Gene3D" id="1.10.2080.10">
    <property type="entry name" value="Insect odorant-binding protein A10/Ejaculatory bulb-specific protein 3"/>
    <property type="match status" value="1"/>
</dbReference>